<keyword evidence="1 4" id="KW-0812">Transmembrane</keyword>
<feature type="transmembrane region" description="Helical" evidence="4">
    <location>
        <begin position="266"/>
        <end position="286"/>
    </location>
</feature>
<organism evidence="6 7">
    <name type="scientific">Novosphingobium jiangmenense</name>
    <dbReference type="NCBI Taxonomy" id="2791981"/>
    <lineage>
        <taxon>Bacteria</taxon>
        <taxon>Pseudomonadati</taxon>
        <taxon>Pseudomonadota</taxon>
        <taxon>Alphaproteobacteria</taxon>
        <taxon>Sphingomonadales</taxon>
        <taxon>Sphingomonadaceae</taxon>
        <taxon>Novosphingobium</taxon>
    </lineage>
</organism>
<dbReference type="EMBL" id="JADQDC010000001">
    <property type="protein sequence ID" value="MBF9149463.1"/>
    <property type="molecule type" value="Genomic_DNA"/>
</dbReference>
<feature type="transmembrane region" description="Helical" evidence="4">
    <location>
        <begin position="61"/>
        <end position="83"/>
    </location>
</feature>
<evidence type="ECO:0000256" key="4">
    <source>
        <dbReference type="SAM" id="Phobius"/>
    </source>
</evidence>
<feature type="transmembrane region" description="Helical" evidence="4">
    <location>
        <begin position="233"/>
        <end position="254"/>
    </location>
</feature>
<feature type="transmembrane region" description="Helical" evidence="4">
    <location>
        <begin position="180"/>
        <end position="201"/>
    </location>
</feature>
<evidence type="ECO:0000259" key="5">
    <source>
        <dbReference type="PROSITE" id="PS50850"/>
    </source>
</evidence>
<dbReference type="InterPro" id="IPR036259">
    <property type="entry name" value="MFS_trans_sf"/>
</dbReference>
<feature type="transmembrane region" description="Helical" evidence="4">
    <location>
        <begin position="21"/>
        <end position="41"/>
    </location>
</feature>
<feature type="transmembrane region" description="Helical" evidence="4">
    <location>
        <begin position="116"/>
        <end position="136"/>
    </location>
</feature>
<protein>
    <submittedName>
        <fullName evidence="6">MFS transporter</fullName>
    </submittedName>
</protein>
<dbReference type="Pfam" id="PF07690">
    <property type="entry name" value="MFS_1"/>
    <property type="match status" value="1"/>
</dbReference>
<feature type="transmembrane region" description="Helical" evidence="4">
    <location>
        <begin position="148"/>
        <end position="174"/>
    </location>
</feature>
<sequence length="414" mass="43954">MQSATVAGYESHATNEFAQGWRVLVASLLGIGCGLAAMPFYTVGVFAPHLAKEFGWSFGEIMAGLTITTVVVIVAAPAAGILCDRFGTRRVAISSLVMFGLAYLSLAMLGNSLVQFYVTWAVIATLGAGTLPITFTRTVNQWFDRHRGVALGIAMTGTGVFGVLCKPLLAWVIGGWGWRAGYVALGLLPLALALPAVVLLFREPLQATLAEGTAPSAELPGLTKSEALRQWRFWLIAIVLLPISFSLAGAVPNLEPILLDRGIDQATILTLTPLIGLTAIAGRIVGGWLLDRFWAPAVAFVLLGAPAISCVILASAQLDPGMARFAILLLGFALGIEYDVVAYLTSRYFGMKSYSAIYSVFYVCFATGAGFGPLIFGIIRDWSHDFAPALLSAAVALPVCAGAFLFLGRYPQLK</sequence>
<name>A0ABS0HB00_9SPHN</name>
<dbReference type="PANTHER" id="PTHR11360">
    <property type="entry name" value="MONOCARBOXYLATE TRANSPORTER"/>
    <property type="match status" value="1"/>
</dbReference>
<keyword evidence="3 4" id="KW-0472">Membrane</keyword>
<feature type="transmembrane region" description="Helical" evidence="4">
    <location>
        <begin position="293"/>
        <end position="316"/>
    </location>
</feature>
<keyword evidence="2 4" id="KW-1133">Transmembrane helix</keyword>
<dbReference type="InterPro" id="IPR011701">
    <property type="entry name" value="MFS"/>
</dbReference>
<evidence type="ECO:0000256" key="3">
    <source>
        <dbReference type="ARBA" id="ARBA00023136"/>
    </source>
</evidence>
<reference evidence="6 7" key="1">
    <citation type="submission" date="2020-11" db="EMBL/GenBank/DDBJ databases">
        <title>The genome sequence of Novosphingobium sp. 1Y9A.</title>
        <authorList>
            <person name="Liu Y."/>
        </authorList>
    </citation>
    <scope>NUCLEOTIDE SEQUENCE [LARGE SCALE GENOMIC DNA]</scope>
    <source>
        <strain evidence="6 7">1Y9A</strain>
    </source>
</reference>
<dbReference type="PANTHER" id="PTHR11360:SF290">
    <property type="entry name" value="MONOCARBOXYLATE MFS PERMEASE"/>
    <property type="match status" value="1"/>
</dbReference>
<dbReference type="RefSeq" id="WP_196273844.1">
    <property type="nucleotide sequence ID" value="NZ_JADQDC010000001.1"/>
</dbReference>
<evidence type="ECO:0000256" key="1">
    <source>
        <dbReference type="ARBA" id="ARBA00022692"/>
    </source>
</evidence>
<evidence type="ECO:0000313" key="6">
    <source>
        <dbReference type="EMBL" id="MBF9149463.1"/>
    </source>
</evidence>
<comment type="caution">
    <text evidence="6">The sequence shown here is derived from an EMBL/GenBank/DDBJ whole genome shotgun (WGS) entry which is preliminary data.</text>
</comment>
<evidence type="ECO:0000256" key="2">
    <source>
        <dbReference type="ARBA" id="ARBA00022989"/>
    </source>
</evidence>
<gene>
    <name evidence="6" type="ORF">I2488_00465</name>
</gene>
<dbReference type="SUPFAM" id="SSF103473">
    <property type="entry name" value="MFS general substrate transporter"/>
    <property type="match status" value="1"/>
</dbReference>
<feature type="transmembrane region" description="Helical" evidence="4">
    <location>
        <begin position="356"/>
        <end position="380"/>
    </location>
</feature>
<feature type="domain" description="Major facilitator superfamily (MFS) profile" evidence="5">
    <location>
        <begin position="25"/>
        <end position="414"/>
    </location>
</feature>
<dbReference type="Gene3D" id="1.20.1250.20">
    <property type="entry name" value="MFS general substrate transporter like domains"/>
    <property type="match status" value="2"/>
</dbReference>
<dbReference type="InterPro" id="IPR050327">
    <property type="entry name" value="Proton-linked_MCT"/>
</dbReference>
<keyword evidence="7" id="KW-1185">Reference proteome</keyword>
<proteinExistence type="predicted"/>
<feature type="transmembrane region" description="Helical" evidence="4">
    <location>
        <begin position="322"/>
        <end position="344"/>
    </location>
</feature>
<feature type="transmembrane region" description="Helical" evidence="4">
    <location>
        <begin position="90"/>
        <end position="110"/>
    </location>
</feature>
<accession>A0ABS0HB00</accession>
<dbReference type="InterPro" id="IPR020846">
    <property type="entry name" value="MFS_dom"/>
</dbReference>
<feature type="transmembrane region" description="Helical" evidence="4">
    <location>
        <begin position="386"/>
        <end position="407"/>
    </location>
</feature>
<dbReference type="Proteomes" id="UP000600799">
    <property type="component" value="Unassembled WGS sequence"/>
</dbReference>
<evidence type="ECO:0000313" key="7">
    <source>
        <dbReference type="Proteomes" id="UP000600799"/>
    </source>
</evidence>
<dbReference type="PROSITE" id="PS50850">
    <property type="entry name" value="MFS"/>
    <property type="match status" value="1"/>
</dbReference>